<evidence type="ECO:0000313" key="3">
    <source>
        <dbReference type="Proteomes" id="UP000606115"/>
    </source>
</evidence>
<dbReference type="RefSeq" id="WP_188685047.1">
    <property type="nucleotide sequence ID" value="NZ_BMKX01000003.1"/>
</dbReference>
<reference evidence="3" key="1">
    <citation type="journal article" date="2019" name="Int. J. Syst. Evol. Microbiol.">
        <title>The Global Catalogue of Microorganisms (GCM) 10K type strain sequencing project: providing services to taxonomists for standard genome sequencing and annotation.</title>
        <authorList>
            <consortium name="The Broad Institute Genomics Platform"/>
            <consortium name="The Broad Institute Genome Sequencing Center for Infectious Disease"/>
            <person name="Wu L."/>
            <person name="Ma J."/>
        </authorList>
    </citation>
    <scope>NUCLEOTIDE SEQUENCE [LARGE SCALE GENOMIC DNA]</scope>
    <source>
        <strain evidence="3">CGMCC 1.3685</strain>
    </source>
</reference>
<organism evidence="2 3">
    <name type="scientific">Glutamicibacter ardleyensis</name>
    <dbReference type="NCBI Taxonomy" id="225894"/>
    <lineage>
        <taxon>Bacteria</taxon>
        <taxon>Bacillati</taxon>
        <taxon>Actinomycetota</taxon>
        <taxon>Actinomycetes</taxon>
        <taxon>Micrococcales</taxon>
        <taxon>Micrococcaceae</taxon>
        <taxon>Glutamicibacter</taxon>
    </lineage>
</organism>
<gene>
    <name evidence="2" type="ORF">GCM10007173_16970</name>
</gene>
<dbReference type="InterPro" id="IPR004195">
    <property type="entry name" value="Head_decoration_D"/>
</dbReference>
<keyword evidence="3" id="KW-1185">Reference proteome</keyword>
<protein>
    <recommendedName>
        <fullName evidence="4">Head decoration protein</fullName>
    </recommendedName>
</protein>
<feature type="region of interest" description="Disordered" evidence="1">
    <location>
        <begin position="1"/>
        <end position="25"/>
    </location>
</feature>
<dbReference type="GeneID" id="303304064"/>
<dbReference type="EMBL" id="BMKX01000003">
    <property type="protein sequence ID" value="GGJ58852.1"/>
    <property type="molecule type" value="Genomic_DNA"/>
</dbReference>
<name>A0ABQ2DIE9_9MICC</name>
<comment type="caution">
    <text evidence="2">The sequence shown here is derived from an EMBL/GenBank/DDBJ whole genome shotgun (WGS) entry which is preliminary data.</text>
</comment>
<evidence type="ECO:0000256" key="1">
    <source>
        <dbReference type="SAM" id="MobiDB-lite"/>
    </source>
</evidence>
<feature type="compositionally biased region" description="Polar residues" evidence="1">
    <location>
        <begin position="1"/>
        <end position="16"/>
    </location>
</feature>
<dbReference type="Proteomes" id="UP000606115">
    <property type="component" value="Unassembled WGS sequence"/>
</dbReference>
<sequence length="133" mass="13843">MTSLNVNRWSAQSENRSWLRGPHGTEPGANANITLDIPAFAGLHPNGFIPSGILVGKITASEKFGPYDPAAVDGTEAPAGFLFSSLPVADGQTVVGGALFDHGYVNADRLPVDSGKGALDEAARTALTHIIFD</sequence>
<evidence type="ECO:0008006" key="4">
    <source>
        <dbReference type="Google" id="ProtNLM"/>
    </source>
</evidence>
<proteinExistence type="predicted"/>
<dbReference type="Pfam" id="PF02924">
    <property type="entry name" value="HDPD"/>
    <property type="match status" value="1"/>
</dbReference>
<accession>A0ABQ2DIE9</accession>
<evidence type="ECO:0000313" key="2">
    <source>
        <dbReference type="EMBL" id="GGJ58852.1"/>
    </source>
</evidence>